<dbReference type="AlphaFoldDB" id="A0A8H5Z993"/>
<protein>
    <submittedName>
        <fullName evidence="2">Uncharacterized protein</fullName>
    </submittedName>
</protein>
<evidence type="ECO:0000313" key="2">
    <source>
        <dbReference type="EMBL" id="KAF5844942.1"/>
    </source>
</evidence>
<feature type="compositionally biased region" description="Basic and acidic residues" evidence="1">
    <location>
        <begin position="145"/>
        <end position="155"/>
    </location>
</feature>
<evidence type="ECO:0000256" key="1">
    <source>
        <dbReference type="SAM" id="MobiDB-lite"/>
    </source>
</evidence>
<sequence>MFEVGDKCEIYAFEFVCHLSTIYPLFLSSSLSLFPTRKRLLFPPALPFVAHKSTDTHIYRHTLAYSYTPHSILPKPTDFQNPHPKKRRKEKQVPTQRKEKENKTSFPDSLHFPVSLALMHSLTNAIQTGSNPFSRKKQRHTKQNKGKEDKQDKQIRYPAVQK</sequence>
<evidence type="ECO:0000313" key="3">
    <source>
        <dbReference type="Proteomes" id="UP000624244"/>
    </source>
</evidence>
<proteinExistence type="predicted"/>
<feature type="region of interest" description="Disordered" evidence="1">
    <location>
        <begin position="73"/>
        <end position="108"/>
    </location>
</feature>
<feature type="region of interest" description="Disordered" evidence="1">
    <location>
        <begin position="125"/>
        <end position="162"/>
    </location>
</feature>
<name>A0A8H5Z993_COCSA</name>
<comment type="caution">
    <text evidence="2">The sequence shown here is derived from an EMBL/GenBank/DDBJ whole genome shotgun (WGS) entry which is preliminary data.</text>
</comment>
<reference evidence="2" key="1">
    <citation type="submission" date="2019-11" db="EMBL/GenBank/DDBJ databases">
        <title>Bipolaris sorokiniana Genome sequencing.</title>
        <authorList>
            <person name="Wang H."/>
        </authorList>
    </citation>
    <scope>NUCLEOTIDE SEQUENCE</scope>
</reference>
<dbReference type="Proteomes" id="UP000624244">
    <property type="component" value="Unassembled WGS sequence"/>
</dbReference>
<accession>A0A8H5Z993</accession>
<gene>
    <name evidence="2" type="ORF">GGP41_008850</name>
</gene>
<feature type="compositionally biased region" description="Basic residues" evidence="1">
    <location>
        <begin position="134"/>
        <end position="144"/>
    </location>
</feature>
<organism evidence="2 3">
    <name type="scientific">Cochliobolus sativus</name>
    <name type="common">Common root rot and spot blotch fungus</name>
    <name type="synonym">Bipolaris sorokiniana</name>
    <dbReference type="NCBI Taxonomy" id="45130"/>
    <lineage>
        <taxon>Eukaryota</taxon>
        <taxon>Fungi</taxon>
        <taxon>Dikarya</taxon>
        <taxon>Ascomycota</taxon>
        <taxon>Pezizomycotina</taxon>
        <taxon>Dothideomycetes</taxon>
        <taxon>Pleosporomycetidae</taxon>
        <taxon>Pleosporales</taxon>
        <taxon>Pleosporineae</taxon>
        <taxon>Pleosporaceae</taxon>
        <taxon>Bipolaris</taxon>
    </lineage>
</organism>
<dbReference type="EMBL" id="WNKQ01000021">
    <property type="protein sequence ID" value="KAF5844942.1"/>
    <property type="molecule type" value="Genomic_DNA"/>
</dbReference>